<dbReference type="InterPro" id="IPR050811">
    <property type="entry name" value="Phosphate_ABC_transporter"/>
</dbReference>
<dbReference type="SUPFAM" id="SSF53850">
    <property type="entry name" value="Periplasmic binding protein-like II"/>
    <property type="match status" value="1"/>
</dbReference>
<feature type="signal peptide" evidence="12">
    <location>
        <begin position="1"/>
        <end position="26"/>
    </location>
</feature>
<organism evidence="14 15">
    <name type="scientific">Lacticaseibacillus manihotivorans DSM 13343 = JCM 12514</name>
    <dbReference type="NCBI Taxonomy" id="1423769"/>
    <lineage>
        <taxon>Bacteria</taxon>
        <taxon>Bacillati</taxon>
        <taxon>Bacillota</taxon>
        <taxon>Bacilli</taxon>
        <taxon>Lactobacillales</taxon>
        <taxon>Lactobacillaceae</taxon>
        <taxon>Lacticaseibacillus</taxon>
    </lineage>
</organism>
<gene>
    <name evidence="14" type="ORF">FD01_GL001082</name>
</gene>
<keyword evidence="10 12" id="KW-0564">Palmitate</keyword>
<evidence type="ECO:0000256" key="8">
    <source>
        <dbReference type="ARBA" id="ARBA00022729"/>
    </source>
</evidence>
<evidence type="ECO:0000256" key="6">
    <source>
        <dbReference type="ARBA" id="ARBA00022475"/>
    </source>
</evidence>
<evidence type="ECO:0000256" key="3">
    <source>
        <dbReference type="ARBA" id="ARBA00008725"/>
    </source>
</evidence>
<evidence type="ECO:0000256" key="12">
    <source>
        <dbReference type="RuleBase" id="RU367119"/>
    </source>
</evidence>
<comment type="function">
    <text evidence="12">Involved in the system for phosphate transport across the cytoplasmic membrane.</text>
</comment>
<evidence type="ECO:0000313" key="15">
    <source>
        <dbReference type="Proteomes" id="UP000051790"/>
    </source>
</evidence>
<accession>A0A0R1QTB6</accession>
<dbReference type="PATRIC" id="fig|1423769.4.peg.1172"/>
<comment type="similarity">
    <text evidence="3 12">Belongs to the PstS family.</text>
</comment>
<dbReference type="AlphaFoldDB" id="A0A0R1QTB6"/>
<dbReference type="PROSITE" id="PS51257">
    <property type="entry name" value="PROKAR_LIPOPROTEIN"/>
    <property type="match status" value="1"/>
</dbReference>
<dbReference type="PANTHER" id="PTHR30570">
    <property type="entry name" value="PERIPLASMIC PHOSPHATE BINDING COMPONENT OF PHOSPHATE ABC TRANSPORTER"/>
    <property type="match status" value="1"/>
</dbReference>
<sequence>MKRKSTLILSLMLLSVVSVLVSCGNAASSKTPSSSSSTADTKVVAVGSTALQPLVEQAAQLYTTDHPNAKITVQGGGSGTGLSQVAQGSVTIGNSDIFAEQEAGLDATKLKDHQVAVVGMAPVVNQDVGVKNVTMSQLRDIFTGKITNWQTLGGKNEKITVVNRAAGSGTRATFEAAVMNGQKAMTTQEQDSNGTVQKIVAGTPGAISYLAFSYVKADVPALSVDGVKPTAANVQTNKWKIWSYEHMYTKGTPDAGTKAFLNFMNSSAVQKSLVTKLGYISIQAMKVTKDANNKVSPL</sequence>
<dbReference type="InterPro" id="IPR011862">
    <property type="entry name" value="Phos-bd"/>
</dbReference>
<comment type="subcellular location">
    <subcellularLocation>
        <location evidence="2 12">Cell membrane</location>
        <topology evidence="2 12">Lipid-anchor</topology>
    </subcellularLocation>
</comment>
<evidence type="ECO:0000313" key="14">
    <source>
        <dbReference type="EMBL" id="KRL44507.1"/>
    </source>
</evidence>
<feature type="chain" id="PRO_5027158315" description="Phosphate-binding protein" evidence="12">
    <location>
        <begin position="27"/>
        <end position="298"/>
    </location>
</feature>
<keyword evidence="8 12" id="KW-0732">Signal</keyword>
<dbReference type="Gene3D" id="3.40.190.10">
    <property type="entry name" value="Periplasmic binding protein-like II"/>
    <property type="match status" value="2"/>
</dbReference>
<evidence type="ECO:0000256" key="11">
    <source>
        <dbReference type="ARBA" id="ARBA00023288"/>
    </source>
</evidence>
<evidence type="ECO:0000256" key="10">
    <source>
        <dbReference type="ARBA" id="ARBA00023139"/>
    </source>
</evidence>
<dbReference type="RefSeq" id="WP_056963763.1">
    <property type="nucleotide sequence ID" value="NZ_AZEU01000151.1"/>
</dbReference>
<keyword evidence="7 12" id="KW-0592">Phosphate transport</keyword>
<feature type="domain" description="PBP" evidence="13">
    <location>
        <begin position="33"/>
        <end position="266"/>
    </location>
</feature>
<keyword evidence="6 12" id="KW-1003">Cell membrane</keyword>
<evidence type="ECO:0000256" key="1">
    <source>
        <dbReference type="ARBA" id="ARBA00002841"/>
    </source>
</evidence>
<dbReference type="Proteomes" id="UP000051790">
    <property type="component" value="Unassembled WGS sequence"/>
</dbReference>
<comment type="function">
    <text evidence="1">Part of the ABC transporter complex PstSACB involved in phosphate import.</text>
</comment>
<dbReference type="NCBIfam" id="TIGR02136">
    <property type="entry name" value="ptsS_2"/>
    <property type="match status" value="1"/>
</dbReference>
<evidence type="ECO:0000256" key="2">
    <source>
        <dbReference type="ARBA" id="ARBA00004193"/>
    </source>
</evidence>
<evidence type="ECO:0000259" key="13">
    <source>
        <dbReference type="Pfam" id="PF12849"/>
    </source>
</evidence>
<dbReference type="GO" id="GO:0005886">
    <property type="term" value="C:plasma membrane"/>
    <property type="evidence" value="ECO:0007669"/>
    <property type="project" value="UniProtKB-SubCell"/>
</dbReference>
<dbReference type="GO" id="GO:0042301">
    <property type="term" value="F:phosphate ion binding"/>
    <property type="evidence" value="ECO:0007669"/>
    <property type="project" value="UniProtKB-UniRule"/>
</dbReference>
<dbReference type="GO" id="GO:0006817">
    <property type="term" value="P:phosphate ion transport"/>
    <property type="evidence" value="ECO:0007669"/>
    <property type="project" value="UniProtKB-UniRule"/>
</dbReference>
<proteinExistence type="inferred from homology"/>
<dbReference type="EMBL" id="AZEU01000151">
    <property type="protein sequence ID" value="KRL44507.1"/>
    <property type="molecule type" value="Genomic_DNA"/>
</dbReference>
<evidence type="ECO:0000256" key="4">
    <source>
        <dbReference type="ARBA" id="ARBA00011529"/>
    </source>
</evidence>
<dbReference type="PANTHER" id="PTHR30570:SF4">
    <property type="entry name" value="PHOSPHATE-BINDING PROTEIN PSTS 1"/>
    <property type="match status" value="1"/>
</dbReference>
<evidence type="ECO:0000256" key="7">
    <source>
        <dbReference type="ARBA" id="ARBA00022592"/>
    </source>
</evidence>
<evidence type="ECO:0000256" key="9">
    <source>
        <dbReference type="ARBA" id="ARBA00023136"/>
    </source>
</evidence>
<dbReference type="Pfam" id="PF12849">
    <property type="entry name" value="PBP_like_2"/>
    <property type="match status" value="1"/>
</dbReference>
<evidence type="ECO:0000256" key="5">
    <source>
        <dbReference type="ARBA" id="ARBA00022448"/>
    </source>
</evidence>
<dbReference type="InterPro" id="IPR024370">
    <property type="entry name" value="PBP_domain"/>
</dbReference>
<comment type="caution">
    <text evidence="14">The sequence shown here is derived from an EMBL/GenBank/DDBJ whole genome shotgun (WGS) entry which is preliminary data.</text>
</comment>
<name>A0A0R1QTB6_9LACO</name>
<keyword evidence="15" id="KW-1185">Reference proteome</keyword>
<reference evidence="14 15" key="1">
    <citation type="journal article" date="2015" name="Genome Announc.">
        <title>Expanding the biotechnology potential of lactobacilli through comparative genomics of 213 strains and associated genera.</title>
        <authorList>
            <person name="Sun Z."/>
            <person name="Harris H.M."/>
            <person name="McCann A."/>
            <person name="Guo C."/>
            <person name="Argimon S."/>
            <person name="Zhang W."/>
            <person name="Yang X."/>
            <person name="Jeffery I.B."/>
            <person name="Cooney J.C."/>
            <person name="Kagawa T.F."/>
            <person name="Liu W."/>
            <person name="Song Y."/>
            <person name="Salvetti E."/>
            <person name="Wrobel A."/>
            <person name="Rasinkangas P."/>
            <person name="Parkhill J."/>
            <person name="Rea M.C."/>
            <person name="O'Sullivan O."/>
            <person name="Ritari J."/>
            <person name="Douillard F.P."/>
            <person name="Paul Ross R."/>
            <person name="Yang R."/>
            <person name="Briner A.E."/>
            <person name="Felis G.E."/>
            <person name="de Vos W.M."/>
            <person name="Barrangou R."/>
            <person name="Klaenhammer T.R."/>
            <person name="Caufield P.W."/>
            <person name="Cui Y."/>
            <person name="Zhang H."/>
            <person name="O'Toole P.W."/>
        </authorList>
    </citation>
    <scope>NUCLEOTIDE SEQUENCE [LARGE SCALE GENOMIC DNA]</scope>
    <source>
        <strain evidence="14 15">DSM 13343</strain>
    </source>
</reference>
<protein>
    <recommendedName>
        <fullName evidence="12">Phosphate-binding protein</fullName>
    </recommendedName>
</protein>
<keyword evidence="11 12" id="KW-0449">Lipoprotein</keyword>
<dbReference type="OrthoDB" id="9790048at2"/>
<comment type="subunit">
    <text evidence="4 12">The complex is composed of two ATP-binding proteins (PstB), two transmembrane proteins (PstC and PstA) and a solute-binding protein (PstS).</text>
</comment>
<dbReference type="CDD" id="cd13653">
    <property type="entry name" value="PBP2_phosphate_like_1"/>
    <property type="match status" value="1"/>
</dbReference>
<keyword evidence="9" id="KW-0472">Membrane</keyword>
<keyword evidence="5 12" id="KW-0813">Transport</keyword>